<keyword evidence="3" id="KW-1185">Reference proteome</keyword>
<accession>A0AAN6YSQ2</accession>
<name>A0AAN6YSQ2_9PEZI</name>
<dbReference type="AlphaFoldDB" id="A0AAN6YSQ2"/>
<reference evidence="2" key="2">
    <citation type="submission" date="2023-05" db="EMBL/GenBank/DDBJ databases">
        <authorList>
            <consortium name="Lawrence Berkeley National Laboratory"/>
            <person name="Steindorff A."/>
            <person name="Hensen N."/>
            <person name="Bonometti L."/>
            <person name="Westerberg I."/>
            <person name="Brannstrom I.O."/>
            <person name="Guillou S."/>
            <person name="Cros-Aarteil S."/>
            <person name="Calhoun S."/>
            <person name="Haridas S."/>
            <person name="Kuo A."/>
            <person name="Mondo S."/>
            <person name="Pangilinan J."/>
            <person name="Riley R."/>
            <person name="Labutti K."/>
            <person name="Andreopoulos B."/>
            <person name="Lipzen A."/>
            <person name="Chen C."/>
            <person name="Yanf M."/>
            <person name="Daum C."/>
            <person name="Ng V."/>
            <person name="Clum A."/>
            <person name="Ohm R."/>
            <person name="Martin F."/>
            <person name="Silar P."/>
            <person name="Natvig D."/>
            <person name="Lalanne C."/>
            <person name="Gautier V."/>
            <person name="Ament-Velasquez S.L."/>
            <person name="Kruys A."/>
            <person name="Hutchinson M.I."/>
            <person name="Powell A.J."/>
            <person name="Barry K."/>
            <person name="Miller A.N."/>
            <person name="Grigoriev I.V."/>
            <person name="Debuchy R."/>
            <person name="Gladieux P."/>
            <person name="Thoren M.H."/>
            <person name="Johannesson H."/>
        </authorList>
    </citation>
    <scope>NUCLEOTIDE SEQUENCE</scope>
    <source>
        <strain evidence="2">CBS 508.74</strain>
    </source>
</reference>
<organism evidence="2 3">
    <name type="scientific">Canariomyces notabilis</name>
    <dbReference type="NCBI Taxonomy" id="2074819"/>
    <lineage>
        <taxon>Eukaryota</taxon>
        <taxon>Fungi</taxon>
        <taxon>Dikarya</taxon>
        <taxon>Ascomycota</taxon>
        <taxon>Pezizomycotina</taxon>
        <taxon>Sordariomycetes</taxon>
        <taxon>Sordariomycetidae</taxon>
        <taxon>Sordariales</taxon>
        <taxon>Chaetomiaceae</taxon>
        <taxon>Canariomyces</taxon>
    </lineage>
</organism>
<comment type="caution">
    <text evidence="2">The sequence shown here is derived from an EMBL/GenBank/DDBJ whole genome shotgun (WGS) entry which is preliminary data.</text>
</comment>
<reference evidence="2" key="1">
    <citation type="journal article" date="2023" name="Mol. Phylogenet. Evol.">
        <title>Genome-scale phylogeny and comparative genomics of the fungal order Sordariales.</title>
        <authorList>
            <person name="Hensen N."/>
            <person name="Bonometti L."/>
            <person name="Westerberg I."/>
            <person name="Brannstrom I.O."/>
            <person name="Guillou S."/>
            <person name="Cros-Aarteil S."/>
            <person name="Calhoun S."/>
            <person name="Haridas S."/>
            <person name="Kuo A."/>
            <person name="Mondo S."/>
            <person name="Pangilinan J."/>
            <person name="Riley R."/>
            <person name="LaButti K."/>
            <person name="Andreopoulos B."/>
            <person name="Lipzen A."/>
            <person name="Chen C."/>
            <person name="Yan M."/>
            <person name="Daum C."/>
            <person name="Ng V."/>
            <person name="Clum A."/>
            <person name="Steindorff A."/>
            <person name="Ohm R.A."/>
            <person name="Martin F."/>
            <person name="Silar P."/>
            <person name="Natvig D.O."/>
            <person name="Lalanne C."/>
            <person name="Gautier V."/>
            <person name="Ament-Velasquez S.L."/>
            <person name="Kruys A."/>
            <person name="Hutchinson M.I."/>
            <person name="Powell A.J."/>
            <person name="Barry K."/>
            <person name="Miller A.N."/>
            <person name="Grigoriev I.V."/>
            <person name="Debuchy R."/>
            <person name="Gladieux P."/>
            <person name="Hiltunen Thoren M."/>
            <person name="Johannesson H."/>
        </authorList>
    </citation>
    <scope>NUCLEOTIDE SEQUENCE</scope>
    <source>
        <strain evidence="2">CBS 508.74</strain>
    </source>
</reference>
<gene>
    <name evidence="2" type="ORF">N656DRAFT_92432</name>
</gene>
<feature type="signal peptide" evidence="1">
    <location>
        <begin position="1"/>
        <end position="25"/>
    </location>
</feature>
<feature type="chain" id="PRO_5042824553" description="Secreted protein" evidence="1">
    <location>
        <begin position="26"/>
        <end position="75"/>
    </location>
</feature>
<sequence>MRHGGAWRAIGSSTLIFSCSGGITGRQAPDSTYCNGFYGVQPTCRDGPHLGIGKKAATARQHASWPLAWAIRLFV</sequence>
<dbReference type="GeneID" id="89943528"/>
<evidence type="ECO:0000313" key="3">
    <source>
        <dbReference type="Proteomes" id="UP001302812"/>
    </source>
</evidence>
<evidence type="ECO:0008006" key="4">
    <source>
        <dbReference type="Google" id="ProtNLM"/>
    </source>
</evidence>
<proteinExistence type="predicted"/>
<evidence type="ECO:0000256" key="1">
    <source>
        <dbReference type="SAM" id="SignalP"/>
    </source>
</evidence>
<dbReference type="RefSeq" id="XP_064670078.1">
    <property type="nucleotide sequence ID" value="XM_064819402.1"/>
</dbReference>
<keyword evidence="1" id="KW-0732">Signal</keyword>
<dbReference type="PROSITE" id="PS51257">
    <property type="entry name" value="PROKAR_LIPOPROTEIN"/>
    <property type="match status" value="1"/>
</dbReference>
<dbReference type="EMBL" id="MU853342">
    <property type="protein sequence ID" value="KAK4112508.1"/>
    <property type="molecule type" value="Genomic_DNA"/>
</dbReference>
<dbReference type="Proteomes" id="UP001302812">
    <property type="component" value="Unassembled WGS sequence"/>
</dbReference>
<evidence type="ECO:0000313" key="2">
    <source>
        <dbReference type="EMBL" id="KAK4112508.1"/>
    </source>
</evidence>
<protein>
    <recommendedName>
        <fullName evidence="4">Secreted protein</fullName>
    </recommendedName>
</protein>